<evidence type="ECO:0008006" key="5">
    <source>
        <dbReference type="Google" id="ProtNLM"/>
    </source>
</evidence>
<feature type="transmembrane region" description="Helical" evidence="2">
    <location>
        <begin position="320"/>
        <end position="338"/>
    </location>
</feature>
<feature type="transmembrane region" description="Helical" evidence="2">
    <location>
        <begin position="235"/>
        <end position="254"/>
    </location>
</feature>
<proteinExistence type="predicted"/>
<accession>A0A5M8PZP3</accession>
<feature type="region of interest" description="Disordered" evidence="1">
    <location>
        <begin position="1"/>
        <end position="134"/>
    </location>
</feature>
<name>A0A5M8PZP3_9LECA</name>
<dbReference type="PANTHER" id="PTHR37544">
    <property type="entry name" value="SPRAY-RELATED"/>
    <property type="match status" value="1"/>
</dbReference>
<dbReference type="Pfam" id="PF11915">
    <property type="entry name" value="DUF3433"/>
    <property type="match status" value="2"/>
</dbReference>
<keyword evidence="2" id="KW-0812">Transmembrane</keyword>
<keyword evidence="2" id="KW-1133">Transmembrane helix</keyword>
<dbReference type="Proteomes" id="UP000324767">
    <property type="component" value="Unassembled WGS sequence"/>
</dbReference>
<comment type="caution">
    <text evidence="3">The sequence shown here is derived from an EMBL/GenBank/DDBJ whole genome shotgun (WGS) entry which is preliminary data.</text>
</comment>
<dbReference type="AlphaFoldDB" id="A0A5M8PZP3"/>
<feature type="transmembrane region" description="Helical" evidence="2">
    <location>
        <begin position="593"/>
        <end position="610"/>
    </location>
</feature>
<evidence type="ECO:0000256" key="2">
    <source>
        <dbReference type="SAM" id="Phobius"/>
    </source>
</evidence>
<dbReference type="OrthoDB" id="3057599at2759"/>
<feature type="compositionally biased region" description="Polar residues" evidence="1">
    <location>
        <begin position="94"/>
        <end position="104"/>
    </location>
</feature>
<feature type="transmembrane region" description="Helical" evidence="2">
    <location>
        <begin position="662"/>
        <end position="689"/>
    </location>
</feature>
<feature type="transmembrane region" description="Helical" evidence="2">
    <location>
        <begin position="345"/>
        <end position="367"/>
    </location>
</feature>
<feature type="compositionally biased region" description="Polar residues" evidence="1">
    <location>
        <begin position="115"/>
        <end position="125"/>
    </location>
</feature>
<feature type="transmembrane region" description="Helical" evidence="2">
    <location>
        <begin position="387"/>
        <end position="408"/>
    </location>
</feature>
<sequence>MNLGGANLKSVNASKPQLLHTDSRQSVTASDDYYSSSEHASEGSSSDDKATIKRYQTLEPQRRPPHGNPEQLQSEATLPAVEPVKTLEPEHKTMSVTFDESPTVTRKPEPPNAGLSWNQTGSEISPPTPGVDDSPYIRFAIEQLTRDEELLGRRRGAVRESQDTILVSPIEPEEGTAYRAQTRPDSPPRRDVWRTFPPVSSVESNPTNDVFVPVEPPKDHRYSKLDFVSAPLRPLSLTLLILCCLLMIAGLIFSNVWSSRHNGLWQYDGVGTSRYFVFEFLPQLLASVIILWLLVVESAVHRVLPYSVLASERATQRSRAMHGLALFPTNFLIPNLSFFAYGEPLLGVCLIVFWLSLFTVPLQSSFFQTKLYGPGIHAGWRWTASQPVGWTLVALYALLVMALLYVLLHFRRRRTGLIWDTGSLADVLVLLEKSNFLSHFDRPDITGGSTKSSHARDYRLGYWTTSSGPEDVFYGIGEENVSSRHFSLAGGKLMEKTVEDTPADPRTLDLESQRGLGTSTTEILQSDVRSATARYRWIPWFLQDTYLVAWAVIAIVLTIAFIVVSFVKQAVRTGFPPLLPAPTTSQGFSPADFLYSFLPSLIGMILFLLWQPIDLYFRALQPFASLASPHGAIAEHSLLLDYLGALPFEVSIRAALAGHFKVAWISFVSIISILLPILGGGIFTAQFVISKQDVLMRACMPAYYALVVFVIIYALSFLVIWPTRKRHLPHDIRTLADLIGFVYQSPLLGDPTFRGIWSKIDLVTRLLGGPPSEMAKVRYGFGVYVGRDGKEHLGVDRLQRQGSGEMLIATGWQ</sequence>
<dbReference type="PANTHER" id="PTHR37544:SF1">
    <property type="entry name" value="PHOSPHORIBOSYLAMINOIMIDAZOLE-SUCCINOCARBOXAMIDE SYNTHASE"/>
    <property type="match status" value="1"/>
</dbReference>
<keyword evidence="2" id="KW-0472">Membrane</keyword>
<evidence type="ECO:0000256" key="1">
    <source>
        <dbReference type="SAM" id="MobiDB-lite"/>
    </source>
</evidence>
<feature type="transmembrane region" description="Helical" evidence="2">
    <location>
        <begin position="701"/>
        <end position="721"/>
    </location>
</feature>
<gene>
    <name evidence="3" type="ORF">FRX48_01678</name>
</gene>
<reference evidence="3 4" key="1">
    <citation type="submission" date="2019-09" db="EMBL/GenBank/DDBJ databases">
        <title>The hologenome of the rock-dwelling lichen Lasallia pustulata.</title>
        <authorList>
            <person name="Greshake Tzovaras B."/>
            <person name="Segers F."/>
            <person name="Bicker A."/>
            <person name="Dal Grande F."/>
            <person name="Otte J."/>
            <person name="Hankeln T."/>
            <person name="Schmitt I."/>
            <person name="Ebersberger I."/>
        </authorList>
    </citation>
    <scope>NUCLEOTIDE SEQUENCE [LARGE SCALE GENOMIC DNA]</scope>
    <source>
        <strain evidence="3">A1-1</strain>
    </source>
</reference>
<evidence type="ECO:0000313" key="4">
    <source>
        <dbReference type="Proteomes" id="UP000324767"/>
    </source>
</evidence>
<feature type="transmembrane region" description="Helical" evidence="2">
    <location>
        <begin position="275"/>
        <end position="300"/>
    </location>
</feature>
<dbReference type="InterPro" id="IPR021840">
    <property type="entry name" value="DUF3433"/>
</dbReference>
<feature type="transmembrane region" description="Helical" evidence="2">
    <location>
        <begin position="546"/>
        <end position="567"/>
    </location>
</feature>
<organism evidence="3 4">
    <name type="scientific">Lasallia pustulata</name>
    <dbReference type="NCBI Taxonomy" id="136370"/>
    <lineage>
        <taxon>Eukaryota</taxon>
        <taxon>Fungi</taxon>
        <taxon>Dikarya</taxon>
        <taxon>Ascomycota</taxon>
        <taxon>Pezizomycotina</taxon>
        <taxon>Lecanoromycetes</taxon>
        <taxon>OSLEUM clade</taxon>
        <taxon>Umbilicariomycetidae</taxon>
        <taxon>Umbilicariales</taxon>
        <taxon>Umbilicariaceae</taxon>
        <taxon>Lasallia</taxon>
    </lineage>
</organism>
<dbReference type="EMBL" id="VXIT01000002">
    <property type="protein sequence ID" value="KAA6414927.1"/>
    <property type="molecule type" value="Genomic_DNA"/>
</dbReference>
<feature type="compositionally biased region" description="Low complexity" evidence="1">
    <location>
        <begin position="35"/>
        <end position="44"/>
    </location>
</feature>
<protein>
    <recommendedName>
        <fullName evidence="5">Phosphoribosylaminoimidazole-succinocarboxamide synthase</fullName>
    </recommendedName>
</protein>
<evidence type="ECO:0000313" key="3">
    <source>
        <dbReference type="EMBL" id="KAA6414927.1"/>
    </source>
</evidence>